<comment type="subcellular location">
    <subcellularLocation>
        <location evidence="1">Membrane</location>
        <topology evidence="1">Multi-pass membrane protein</topology>
    </subcellularLocation>
</comment>
<evidence type="ECO:0000256" key="5">
    <source>
        <dbReference type="ARBA" id="ARBA00023136"/>
    </source>
</evidence>
<dbReference type="SUPFAM" id="SSF48726">
    <property type="entry name" value="Immunoglobulin"/>
    <property type="match status" value="2"/>
</dbReference>
<protein>
    <submittedName>
        <fullName evidence="11">Uncharacterized protein</fullName>
    </submittedName>
</protein>
<dbReference type="CDD" id="cd00096">
    <property type="entry name" value="Ig"/>
    <property type="match status" value="1"/>
</dbReference>
<keyword evidence="3 6" id="KW-0812">Transmembrane</keyword>
<gene>
    <name evidence="11" type="ORF">QTP70_023991</name>
</gene>
<feature type="domain" description="Ig-like" evidence="9">
    <location>
        <begin position="127"/>
        <end position="228"/>
    </location>
</feature>
<dbReference type="InterPro" id="IPR036179">
    <property type="entry name" value="Ig-like_dom_sf"/>
</dbReference>
<feature type="transmembrane region" description="Helical" evidence="8">
    <location>
        <begin position="564"/>
        <end position="585"/>
    </location>
</feature>
<dbReference type="InterPro" id="IPR003598">
    <property type="entry name" value="Ig_sub2"/>
</dbReference>
<feature type="compositionally biased region" description="Basic and acidic residues" evidence="7">
    <location>
        <begin position="483"/>
        <end position="493"/>
    </location>
</feature>
<dbReference type="Gene3D" id="2.60.40.10">
    <property type="entry name" value="Immunoglobulins"/>
    <property type="match status" value="3"/>
</dbReference>
<dbReference type="GO" id="GO:0031594">
    <property type="term" value="C:neuromuscular junction"/>
    <property type="evidence" value="ECO:0007669"/>
    <property type="project" value="TreeGrafter"/>
</dbReference>
<accession>A0AAE0V3U3</accession>
<evidence type="ECO:0000259" key="9">
    <source>
        <dbReference type="PROSITE" id="PS50835"/>
    </source>
</evidence>
<evidence type="ECO:0000313" key="12">
    <source>
        <dbReference type="Proteomes" id="UP001274896"/>
    </source>
</evidence>
<dbReference type="SMART" id="SM00408">
    <property type="entry name" value="IGc2"/>
    <property type="match status" value="1"/>
</dbReference>
<name>A0AAE0V3U3_9TELE</name>
<feature type="compositionally biased region" description="Polar residues" evidence="7">
    <location>
        <begin position="719"/>
        <end position="728"/>
    </location>
</feature>
<comment type="similarity">
    <text evidence="2">Belongs to the synaptogyrin family.</text>
</comment>
<keyword evidence="4 8" id="KW-1133">Transmembrane helix</keyword>
<feature type="transmembrane region" description="Helical" evidence="8">
    <location>
        <begin position="426"/>
        <end position="451"/>
    </location>
</feature>
<dbReference type="PROSITE" id="PS50835">
    <property type="entry name" value="IG_LIKE"/>
    <property type="match status" value="1"/>
</dbReference>
<dbReference type="SMART" id="SM00409">
    <property type="entry name" value="IG"/>
    <property type="match status" value="2"/>
</dbReference>
<reference evidence="11" key="1">
    <citation type="submission" date="2023-06" db="EMBL/GenBank/DDBJ databases">
        <title>Male Hemibagrus guttatus genome.</title>
        <authorList>
            <person name="Bian C."/>
        </authorList>
    </citation>
    <scope>NUCLEOTIDE SEQUENCE</scope>
    <source>
        <strain evidence="11">Male_cb2023</strain>
        <tissue evidence="11">Muscle</tissue>
    </source>
</reference>
<dbReference type="GO" id="GO:0030672">
    <property type="term" value="C:synaptic vesicle membrane"/>
    <property type="evidence" value="ECO:0007669"/>
    <property type="project" value="TreeGrafter"/>
</dbReference>
<evidence type="ECO:0000256" key="2">
    <source>
        <dbReference type="ARBA" id="ARBA00010252"/>
    </source>
</evidence>
<dbReference type="Pfam" id="PF13927">
    <property type="entry name" value="Ig_3"/>
    <property type="match status" value="1"/>
</dbReference>
<evidence type="ECO:0000256" key="3">
    <source>
        <dbReference type="ARBA" id="ARBA00022692"/>
    </source>
</evidence>
<feature type="transmembrane region" description="Helical" evidence="8">
    <location>
        <begin position="597"/>
        <end position="624"/>
    </location>
</feature>
<dbReference type="InterPro" id="IPR003599">
    <property type="entry name" value="Ig_sub"/>
</dbReference>
<dbReference type="PANTHER" id="PTHR10838">
    <property type="entry name" value="SYNAPTOGYRIN"/>
    <property type="match status" value="1"/>
</dbReference>
<organism evidence="11 12">
    <name type="scientific">Hemibagrus guttatus</name>
    <dbReference type="NCBI Taxonomy" id="175788"/>
    <lineage>
        <taxon>Eukaryota</taxon>
        <taxon>Metazoa</taxon>
        <taxon>Chordata</taxon>
        <taxon>Craniata</taxon>
        <taxon>Vertebrata</taxon>
        <taxon>Euteleostomi</taxon>
        <taxon>Actinopterygii</taxon>
        <taxon>Neopterygii</taxon>
        <taxon>Teleostei</taxon>
        <taxon>Ostariophysi</taxon>
        <taxon>Siluriformes</taxon>
        <taxon>Bagridae</taxon>
        <taxon>Hemibagrus</taxon>
    </lineage>
</organism>
<evidence type="ECO:0000256" key="6">
    <source>
        <dbReference type="PROSITE-ProRule" id="PRU00581"/>
    </source>
</evidence>
<dbReference type="Proteomes" id="UP001274896">
    <property type="component" value="Unassembled WGS sequence"/>
</dbReference>
<dbReference type="InterPro" id="IPR007110">
    <property type="entry name" value="Ig-like_dom"/>
</dbReference>
<proteinExistence type="inferred from homology"/>
<dbReference type="AlphaFoldDB" id="A0AAE0V3U3"/>
<dbReference type="PANTHER" id="PTHR10838:SF33">
    <property type="entry name" value="SYNAPTOGYRIN"/>
    <property type="match status" value="1"/>
</dbReference>
<dbReference type="InterPro" id="IPR016579">
    <property type="entry name" value="Synaptogyrin"/>
</dbReference>
<feature type="region of interest" description="Disordered" evidence="7">
    <location>
        <begin position="473"/>
        <end position="493"/>
    </location>
</feature>
<dbReference type="InterPro" id="IPR013783">
    <property type="entry name" value="Ig-like_fold"/>
</dbReference>
<evidence type="ECO:0000259" key="10">
    <source>
        <dbReference type="PROSITE" id="PS51225"/>
    </source>
</evidence>
<sequence>MSHTRWPDSEEISIHTSCWTMAQRIFFLLVIIGLWQKADAKITLGKPVLSGPSRSLEGSIEEFYCNLDNIQTNETILYQMFNGANLSKGEYSAYSKEHAKFSYVISLADDGRLMCKASVQNNSEISPTFSSWMDLYVLVPVEGAYIVSSPSSEDLWERDSLTLQCNVTKGTYVSYEWFLNNNLLQNNSSELRISSLSRKDSGKYVCVAKNYLNETHYYNNRSDVRNVNVKEPLEKPKISFKVIKNVDGNFSADVKCQVPKGSPPINFTLFKNNHNVYTFISELQYALFTLPIALDQDMGTVYCQANVGKGPLWSRNLDINVESVAGTVTMTLQKSIGKDFEVLNVLLNCNVERGTFRQFNWFINNTRLERQGLFYDSSVLKVTLDPNSGTAGFYHCEVFNSFDNTTRLRSTKILISHEEFNKISPVVTAIFLTFFSLLICAVLACCAYGVVLRKKRSKIYMFRLKDFTDKHSIMDEDDEDDDDHHHEKAEEIEENKYEEEINDLDIEEYIEDTEVVQASMMKDSDEVFAIVVFATIVAEGYVNAKDSSQVVCIFNNNDGACNYGAGIGVIAFLASFALIFADAYLPLMSSAQERKLLVIADMVFSGVWTFLWFVCFCLLANQWTYTVDRKGIPVDAAQAIIVFSFFSFITWGVVTYLVLMRFRQGVRDISHGFGETAPEHTSPYQGSTIPHDRSPYGDTTYPSDLYQQPPFVGKPEPIGNSNYQPPSY</sequence>
<dbReference type="EMBL" id="JAUCMX010000010">
    <property type="protein sequence ID" value="KAK3533691.1"/>
    <property type="molecule type" value="Genomic_DNA"/>
</dbReference>
<evidence type="ECO:0000256" key="7">
    <source>
        <dbReference type="SAM" id="MobiDB-lite"/>
    </source>
</evidence>
<dbReference type="Pfam" id="PF01284">
    <property type="entry name" value="MARVEL"/>
    <property type="match status" value="1"/>
</dbReference>
<feature type="transmembrane region" description="Helical" evidence="8">
    <location>
        <begin position="636"/>
        <end position="659"/>
    </location>
</feature>
<comment type="caution">
    <text evidence="11">The sequence shown here is derived from an EMBL/GenBank/DDBJ whole genome shotgun (WGS) entry which is preliminary data.</text>
</comment>
<dbReference type="InterPro" id="IPR008253">
    <property type="entry name" value="Marvel"/>
</dbReference>
<evidence type="ECO:0000256" key="1">
    <source>
        <dbReference type="ARBA" id="ARBA00004141"/>
    </source>
</evidence>
<keyword evidence="12" id="KW-1185">Reference proteome</keyword>
<feature type="region of interest" description="Disordered" evidence="7">
    <location>
        <begin position="677"/>
        <end position="728"/>
    </location>
</feature>
<feature type="domain" description="MARVEL" evidence="10">
    <location>
        <begin position="513"/>
        <end position="663"/>
    </location>
</feature>
<feature type="transmembrane region" description="Helical" evidence="8">
    <location>
        <begin position="527"/>
        <end position="544"/>
    </location>
</feature>
<keyword evidence="5 6" id="KW-0472">Membrane</keyword>
<evidence type="ECO:0000256" key="4">
    <source>
        <dbReference type="ARBA" id="ARBA00022989"/>
    </source>
</evidence>
<evidence type="ECO:0000313" key="11">
    <source>
        <dbReference type="EMBL" id="KAK3533691.1"/>
    </source>
</evidence>
<dbReference type="PROSITE" id="PS51225">
    <property type="entry name" value="MARVEL"/>
    <property type="match status" value="1"/>
</dbReference>
<evidence type="ECO:0000256" key="8">
    <source>
        <dbReference type="SAM" id="Phobius"/>
    </source>
</evidence>